<gene>
    <name evidence="8" type="ORF">B0I36DRAFT_326993</name>
</gene>
<dbReference type="InterPro" id="IPR029058">
    <property type="entry name" value="AB_hydrolase_fold"/>
</dbReference>
<dbReference type="Pfam" id="PF00450">
    <property type="entry name" value="Peptidase_S10"/>
    <property type="match status" value="1"/>
</dbReference>
<name>A0A9P9BN57_9PEZI</name>
<evidence type="ECO:0000256" key="2">
    <source>
        <dbReference type="ARBA" id="ARBA00012446"/>
    </source>
</evidence>
<keyword evidence="6" id="KW-0325">Glycoprotein</keyword>
<accession>A0A9P9BN57</accession>
<reference evidence="8" key="1">
    <citation type="journal article" date="2021" name="Nat. Commun.">
        <title>Genetic determinants of endophytism in the Arabidopsis root mycobiome.</title>
        <authorList>
            <person name="Mesny F."/>
            <person name="Miyauchi S."/>
            <person name="Thiergart T."/>
            <person name="Pickel B."/>
            <person name="Atanasova L."/>
            <person name="Karlsson M."/>
            <person name="Huettel B."/>
            <person name="Barry K.W."/>
            <person name="Haridas S."/>
            <person name="Chen C."/>
            <person name="Bauer D."/>
            <person name="Andreopoulos W."/>
            <person name="Pangilinan J."/>
            <person name="LaButti K."/>
            <person name="Riley R."/>
            <person name="Lipzen A."/>
            <person name="Clum A."/>
            <person name="Drula E."/>
            <person name="Henrissat B."/>
            <person name="Kohler A."/>
            <person name="Grigoriev I.V."/>
            <person name="Martin F.M."/>
            <person name="Hacquard S."/>
        </authorList>
    </citation>
    <scope>NUCLEOTIDE SEQUENCE</scope>
    <source>
        <strain evidence="8">MPI-CAGE-CH-0230</strain>
    </source>
</reference>
<feature type="chain" id="PRO_5040424945" description="carboxypeptidase C" evidence="7">
    <location>
        <begin position="20"/>
        <end position="533"/>
    </location>
</feature>
<dbReference type="EMBL" id="JAGTJQ010000007">
    <property type="protein sequence ID" value="KAH7027383.1"/>
    <property type="molecule type" value="Genomic_DNA"/>
</dbReference>
<proteinExistence type="inferred from homology"/>
<evidence type="ECO:0000256" key="3">
    <source>
        <dbReference type="ARBA" id="ARBA00022645"/>
    </source>
</evidence>
<evidence type="ECO:0000256" key="4">
    <source>
        <dbReference type="ARBA" id="ARBA00022670"/>
    </source>
</evidence>
<dbReference type="GO" id="GO:0000324">
    <property type="term" value="C:fungal-type vacuole"/>
    <property type="evidence" value="ECO:0007669"/>
    <property type="project" value="TreeGrafter"/>
</dbReference>
<evidence type="ECO:0000313" key="8">
    <source>
        <dbReference type="EMBL" id="KAH7027383.1"/>
    </source>
</evidence>
<keyword evidence="5 8" id="KW-0378">Hydrolase</keyword>
<sequence>MHLSFTALAALAASPTVVGHLVMPSSHRSGPLQPENLGWVFARDIQVQDDVVPPFLPRQQKPLSKPSTAYATPGRFTVSEQTEDICNAGGRQWTGWVDVSPEKSLFFWFFESRDDPANDPVTVWLNGGPGGSSMMGLFSEIGPCLVEEEGGETVRNEHSWTNFANVLFIDQPAGVGFSRVRNGTVGGPDNELEAAQDFDRFLHIFFTEVFPQFSHQPFHISGESFAGRYVPGFVDYITKQQKRGMPGTFASKIESIILVDAVIDIIRSGAIGLYDHMCRFNADGTNVVRTGFNASTCREIEIAVPECDKLQALCVNTLDANLCKYSHGFCGFYIDSRLDPHDDGGRYLYDDRLICEGEQPLCGVTHYDSYLNREKVQKALGIEGRHWNYTSINLDMNSRWASSGSMFVPSWRETSYILDETETRILAVNGNNDIIVNTEGQKRVYDSIPWTHQAKYRMTKFADWFWLETSAGEAGGSASKTHKGGEFKSVGRKLAFASVDEAGHTSPGDQKEAVGFLVKCWFGKAGKEEGCPV</sequence>
<dbReference type="Gene3D" id="3.40.50.1820">
    <property type="entry name" value="alpha/beta hydrolase"/>
    <property type="match status" value="1"/>
</dbReference>
<dbReference type="SUPFAM" id="SSF53474">
    <property type="entry name" value="alpha/beta-Hydrolases"/>
    <property type="match status" value="1"/>
</dbReference>
<evidence type="ECO:0000256" key="7">
    <source>
        <dbReference type="SAM" id="SignalP"/>
    </source>
</evidence>
<dbReference type="PRINTS" id="PR00724">
    <property type="entry name" value="CRBOXYPTASEC"/>
</dbReference>
<dbReference type="OrthoDB" id="443318at2759"/>
<dbReference type="PANTHER" id="PTHR11802:SF113">
    <property type="entry name" value="SERINE CARBOXYPEPTIDASE CTSA-4.1"/>
    <property type="match status" value="1"/>
</dbReference>
<organism evidence="8 9">
    <name type="scientific">Microdochium trichocladiopsis</name>
    <dbReference type="NCBI Taxonomy" id="1682393"/>
    <lineage>
        <taxon>Eukaryota</taxon>
        <taxon>Fungi</taxon>
        <taxon>Dikarya</taxon>
        <taxon>Ascomycota</taxon>
        <taxon>Pezizomycotina</taxon>
        <taxon>Sordariomycetes</taxon>
        <taxon>Xylariomycetidae</taxon>
        <taxon>Xylariales</taxon>
        <taxon>Microdochiaceae</taxon>
        <taxon>Microdochium</taxon>
    </lineage>
</organism>
<dbReference type="InterPro" id="IPR001563">
    <property type="entry name" value="Peptidase_S10"/>
</dbReference>
<dbReference type="GO" id="GO:0006508">
    <property type="term" value="P:proteolysis"/>
    <property type="evidence" value="ECO:0007669"/>
    <property type="project" value="UniProtKB-KW"/>
</dbReference>
<keyword evidence="7" id="KW-0732">Signal</keyword>
<keyword evidence="4" id="KW-0645">Protease</keyword>
<evidence type="ECO:0000256" key="6">
    <source>
        <dbReference type="ARBA" id="ARBA00023180"/>
    </source>
</evidence>
<keyword evidence="9" id="KW-1185">Reference proteome</keyword>
<dbReference type="RefSeq" id="XP_046010182.1">
    <property type="nucleotide sequence ID" value="XM_046154414.1"/>
</dbReference>
<dbReference type="Proteomes" id="UP000756346">
    <property type="component" value="Unassembled WGS sequence"/>
</dbReference>
<dbReference type="GO" id="GO:0004185">
    <property type="term" value="F:serine-type carboxypeptidase activity"/>
    <property type="evidence" value="ECO:0007669"/>
    <property type="project" value="UniProtKB-EC"/>
</dbReference>
<keyword evidence="3" id="KW-0121">Carboxypeptidase</keyword>
<dbReference type="AlphaFoldDB" id="A0A9P9BN57"/>
<comment type="similarity">
    <text evidence="1">Belongs to the peptidase S10 family.</text>
</comment>
<dbReference type="Gene3D" id="1.10.287.410">
    <property type="match status" value="1"/>
</dbReference>
<evidence type="ECO:0000313" key="9">
    <source>
        <dbReference type="Proteomes" id="UP000756346"/>
    </source>
</evidence>
<evidence type="ECO:0000256" key="5">
    <source>
        <dbReference type="ARBA" id="ARBA00022801"/>
    </source>
</evidence>
<dbReference type="PANTHER" id="PTHR11802">
    <property type="entry name" value="SERINE PROTEASE FAMILY S10 SERINE CARBOXYPEPTIDASE"/>
    <property type="match status" value="1"/>
</dbReference>
<dbReference type="GeneID" id="70183960"/>
<feature type="signal peptide" evidence="7">
    <location>
        <begin position="1"/>
        <end position="19"/>
    </location>
</feature>
<protein>
    <recommendedName>
        <fullName evidence="2">carboxypeptidase C</fullName>
        <ecNumber evidence="2">3.4.16.5</ecNumber>
    </recommendedName>
</protein>
<comment type="caution">
    <text evidence="8">The sequence shown here is derived from an EMBL/GenBank/DDBJ whole genome shotgun (WGS) entry which is preliminary data.</text>
</comment>
<dbReference type="EC" id="3.4.16.5" evidence="2"/>
<evidence type="ECO:0000256" key="1">
    <source>
        <dbReference type="ARBA" id="ARBA00009431"/>
    </source>
</evidence>